<sequence>MQSDTSMYTDAVDSHDRDPRDVALENMQRQLNAMAEALARSAKPDRPENSAFRLPRPILPDPALFSGDPSTSYVWKLVCRPS</sequence>
<evidence type="ECO:0000313" key="2">
    <source>
        <dbReference type="EMBL" id="CAK7273997.1"/>
    </source>
</evidence>
<organism evidence="2 3">
    <name type="scientific">Sporothrix epigloea</name>
    <dbReference type="NCBI Taxonomy" id="1892477"/>
    <lineage>
        <taxon>Eukaryota</taxon>
        <taxon>Fungi</taxon>
        <taxon>Dikarya</taxon>
        <taxon>Ascomycota</taxon>
        <taxon>Pezizomycotina</taxon>
        <taxon>Sordariomycetes</taxon>
        <taxon>Sordariomycetidae</taxon>
        <taxon>Ophiostomatales</taxon>
        <taxon>Ophiostomataceae</taxon>
        <taxon>Sporothrix</taxon>
    </lineage>
</organism>
<gene>
    <name evidence="2" type="ORF">SEPCBS57363_005936</name>
</gene>
<accession>A0ABP0E0N9</accession>
<dbReference type="Proteomes" id="UP001642501">
    <property type="component" value="Unassembled WGS sequence"/>
</dbReference>
<feature type="region of interest" description="Disordered" evidence="1">
    <location>
        <begin position="40"/>
        <end position="63"/>
    </location>
</feature>
<comment type="caution">
    <text evidence="2">The sequence shown here is derived from an EMBL/GenBank/DDBJ whole genome shotgun (WGS) entry which is preliminary data.</text>
</comment>
<keyword evidence="3" id="KW-1185">Reference proteome</keyword>
<evidence type="ECO:0000256" key="1">
    <source>
        <dbReference type="SAM" id="MobiDB-lite"/>
    </source>
</evidence>
<reference evidence="2 3" key="1">
    <citation type="submission" date="2024-01" db="EMBL/GenBank/DDBJ databases">
        <authorList>
            <person name="Allen C."/>
            <person name="Tagirdzhanova G."/>
        </authorList>
    </citation>
    <scope>NUCLEOTIDE SEQUENCE [LARGE SCALE GENOMIC DNA]</scope>
    <source>
        <strain evidence="2 3">CBS 573.63</strain>
    </source>
</reference>
<evidence type="ECO:0000313" key="3">
    <source>
        <dbReference type="Proteomes" id="UP001642501"/>
    </source>
</evidence>
<name>A0ABP0E0N9_9PEZI</name>
<protein>
    <submittedName>
        <fullName evidence="2">Uncharacterized protein</fullName>
    </submittedName>
</protein>
<proteinExistence type="predicted"/>
<dbReference type="EMBL" id="CAWUOM010000151">
    <property type="protein sequence ID" value="CAK7273997.1"/>
    <property type="molecule type" value="Genomic_DNA"/>
</dbReference>